<dbReference type="AlphaFoldDB" id="A0A850PM57"/>
<dbReference type="InterPro" id="IPR015330">
    <property type="entry name" value="DNA_primase/pol_bifunc_N"/>
</dbReference>
<comment type="caution">
    <text evidence="3">The sequence shown here is derived from an EMBL/GenBank/DDBJ whole genome shotgun (WGS) entry which is preliminary data.</text>
</comment>
<evidence type="ECO:0000313" key="3">
    <source>
        <dbReference type="EMBL" id="NVN51688.1"/>
    </source>
</evidence>
<dbReference type="RefSeq" id="WP_178359967.1">
    <property type="nucleotide sequence ID" value="NZ_JABFYL010000039.1"/>
</dbReference>
<dbReference type="Pfam" id="PF09250">
    <property type="entry name" value="Prim-Pol"/>
    <property type="match status" value="1"/>
</dbReference>
<organism evidence="3 4">
    <name type="scientific">Mycolicibacterium hippocampi</name>
    <dbReference type="NCBI Taxonomy" id="659824"/>
    <lineage>
        <taxon>Bacteria</taxon>
        <taxon>Bacillati</taxon>
        <taxon>Actinomycetota</taxon>
        <taxon>Actinomycetes</taxon>
        <taxon>Mycobacteriales</taxon>
        <taxon>Mycobacteriaceae</taxon>
        <taxon>Mycolicibacterium</taxon>
    </lineage>
</organism>
<feature type="domain" description="DNA primase/polymerase bifunctional N-terminal" evidence="2">
    <location>
        <begin position="35"/>
        <end position="242"/>
    </location>
</feature>
<evidence type="ECO:0000256" key="1">
    <source>
        <dbReference type="SAM" id="MobiDB-lite"/>
    </source>
</evidence>
<evidence type="ECO:0000313" key="4">
    <source>
        <dbReference type="Proteomes" id="UP000570517"/>
    </source>
</evidence>
<reference evidence="3 4" key="1">
    <citation type="submission" date="2020-05" db="EMBL/GenBank/DDBJ databases">
        <title>Draft genome sequence of Mycobacterium hippocampi DL, isolated from European seabass, Dicentrarchus labrax, reared in fish farms.</title>
        <authorList>
            <person name="Stathopoulou P."/>
            <person name="Asimakis E."/>
            <person name="Tzokas K."/>
            <person name="Batargias C."/>
            <person name="Tsiamis G."/>
        </authorList>
    </citation>
    <scope>NUCLEOTIDE SEQUENCE [LARGE SCALE GENOMIC DNA]</scope>
    <source>
        <strain evidence="3 4">DL</strain>
    </source>
</reference>
<sequence>MSNVGDSRGTRPEQLTAALHEAPDNRDHAAVRDYLHRLSNLGLAVLFVYPGTKKPADMRTARQRNADDKAAQSEAREAGRPDWKKARSDSGFALATGDVSTLDRYLDEYVRLFSTFDDNQMTEPAAVNIGIEVGASGLVVIDADTPAEVSAALADGVSDAATVSTPGARNAAGEMVHCDGGHWYFDVPEDIELPTTLGAMKSSPDDGYSVLWNRRYVLVPPSTRKEGIYKAVGAVAELPDWLRGRIVEHGRAHAERAAHSQDRAAHDGPVAAWGSTITWDEILADTDWTNTGKPDSCGCDVWTAPGPHSSPRSATAHGPGCAVFSDSPDPPLHLWTDHGVDPFDCCLESHGGTGNVTRLQAVAAIHYENNLGAAMSALDLHDEPQKLDADQCDDDPTAIGAATGSAVTYPPEFWESRESLRHIRDAALSQRAAPDAALVCVMARLSSRIPPGVRVDTGIMQSLPLNLFAALVSRTGKGKTSAVSGSTVIASFELGWPMDPNDAAKDNDDRSPVRWALGDDFPKEGKVRTGEGIAEMYYGKVQQTNPVTGKPIKARARVRTNALMTTDEGAGLVKHILDSKSTVGETMREAWSGSAIGQSNADEEKYRFVPAGTYALGMIVGFHLTSMADLLTAEQLELDTPQRFLCAWSRPDHRVATAEHMTALIDPGPLRIAVPSVGLRLCDTLRGRIDAEHMNGWLADDDDDADDSIQSQRVAMVARIAALLAVLDGRSETDETDRLIVTEDDWQLAETMYDTSCAITRLAQADRRSRQAKVKSAVRAADLARSIEDDEARATPEGRAAARIVAYLIERGPGPHRWTGKKGIRAKFNSEQTADADAGLAQLVATGRVRRTEGDSGAVFVELVG</sequence>
<dbReference type="SUPFAM" id="SSF56747">
    <property type="entry name" value="Prim-pol domain"/>
    <property type="match status" value="1"/>
</dbReference>
<dbReference type="Proteomes" id="UP000570517">
    <property type="component" value="Unassembled WGS sequence"/>
</dbReference>
<name>A0A850PM57_9MYCO</name>
<accession>A0A850PM57</accession>
<proteinExistence type="predicted"/>
<dbReference type="SMART" id="SM00943">
    <property type="entry name" value="Prim-Pol"/>
    <property type="match status" value="1"/>
</dbReference>
<evidence type="ECO:0000259" key="2">
    <source>
        <dbReference type="SMART" id="SM00943"/>
    </source>
</evidence>
<gene>
    <name evidence="3" type="ORF">HLY00_1676</name>
</gene>
<keyword evidence="4" id="KW-1185">Reference proteome</keyword>
<feature type="region of interest" description="Disordered" evidence="1">
    <location>
        <begin position="57"/>
        <end position="85"/>
    </location>
</feature>
<dbReference type="EMBL" id="JABFYL010000039">
    <property type="protein sequence ID" value="NVN51688.1"/>
    <property type="molecule type" value="Genomic_DNA"/>
</dbReference>
<protein>
    <recommendedName>
        <fullName evidence="2">DNA primase/polymerase bifunctional N-terminal domain-containing protein</fullName>
    </recommendedName>
</protein>